<dbReference type="RefSeq" id="WP_247346420.1">
    <property type="nucleotide sequence ID" value="NZ_CP095550.1"/>
</dbReference>
<dbReference type="GO" id="GO:0005524">
    <property type="term" value="F:ATP binding"/>
    <property type="evidence" value="ECO:0007669"/>
    <property type="project" value="UniProtKB-KW"/>
</dbReference>
<evidence type="ECO:0000256" key="4">
    <source>
        <dbReference type="ARBA" id="ARBA00022741"/>
    </source>
</evidence>
<evidence type="ECO:0000256" key="3">
    <source>
        <dbReference type="ARBA" id="ARBA00022679"/>
    </source>
</evidence>
<dbReference type="PANTHER" id="PTHR24421">
    <property type="entry name" value="NITRATE/NITRITE SENSOR PROTEIN NARX-RELATED"/>
    <property type="match status" value="1"/>
</dbReference>
<dbReference type="InterPro" id="IPR050482">
    <property type="entry name" value="Sensor_HK_TwoCompSys"/>
</dbReference>
<feature type="domain" description="PDZ" evidence="9">
    <location>
        <begin position="34"/>
        <end position="98"/>
    </location>
</feature>
<keyword evidence="6 11" id="KW-0067">ATP-binding</keyword>
<feature type="transmembrane region" description="Helical" evidence="8">
    <location>
        <begin position="363"/>
        <end position="383"/>
    </location>
</feature>
<evidence type="ECO:0000259" key="10">
    <source>
        <dbReference type="PROSITE" id="PS50109"/>
    </source>
</evidence>
<dbReference type="SUPFAM" id="SSF50156">
    <property type="entry name" value="PDZ domain-like"/>
    <property type="match status" value="1"/>
</dbReference>
<name>A0ABW5BZT6_9BACI</name>
<protein>
    <recommendedName>
        <fullName evidence="2">histidine kinase</fullName>
        <ecNumber evidence="2">2.7.13.3</ecNumber>
    </recommendedName>
</protein>
<feature type="transmembrane region" description="Helical" evidence="8">
    <location>
        <begin position="150"/>
        <end position="167"/>
    </location>
</feature>
<dbReference type="InterPro" id="IPR011712">
    <property type="entry name" value="Sig_transdc_His_kin_sub3_dim/P"/>
</dbReference>
<keyword evidence="12" id="KW-1185">Reference proteome</keyword>
<comment type="catalytic activity">
    <reaction evidence="1">
        <text>ATP + protein L-histidine = ADP + protein N-phospho-L-histidine.</text>
        <dbReference type="EC" id="2.7.13.3"/>
    </reaction>
</comment>
<dbReference type="InterPro" id="IPR036890">
    <property type="entry name" value="HATPase_C_sf"/>
</dbReference>
<evidence type="ECO:0000256" key="6">
    <source>
        <dbReference type="ARBA" id="ARBA00022840"/>
    </source>
</evidence>
<feature type="transmembrane region" description="Helical" evidence="8">
    <location>
        <begin position="269"/>
        <end position="292"/>
    </location>
</feature>
<sequence>MNKRQSRVFFTIAVIVFLSIVAYTTVFITMHPYIGARVTNDPDKPIKIVELEPGSIAEESGLKPGDIILSVNGEDPHNYKLVNKYERIEQSDRISVLKTDGEIEEFQFDYTFDLQTVFQIIVPSIVAILVLYACFHIYNTTENGLNRPSFYLIIFLLDLSVAYFSGGGSTRGDVLLRNLNLVTFLSVPVLFLQFIYHYFSDIGKVWFSKWCYKIGYLLVILNVLIEQMIFVEFSYQKSINLLSFFILYVIAFIVMVLGLRRIDYRVQKYLIKVLLISNIIAISPFVIFYVIPYVLFRVYIFPPIILAGFLIIIPTALVYQFLADKIHDIDFVIGRVRYYFLIGLIPGLLSISVVAMTKGNNPILYSIRLFVFFIFIYMLTFYYKEILDSKLNRFSEKKNYQQSIFRYTESLRNANNISQVMDELKKTILDITLVSDIYHVEIGKDSGILSEINPDILEYEDEIKKCNRSVGQIIEVNRGFIINVGEVDKNFYLLVCTSKINTPILTRDELSYLKTLAYYTHVTLENFLKIENLMSYLENLEHSKEESNPIWLNRVLYKLEEKQRSEVAKDLHDSVLQDLLSFQKNFERASEWYISGNDVSIDEINKMMNHITKVIKTTRETCYELRPNVLYDLGLKKGLEKLIYQHEENHQMTVNLNINNLKEPDDLDVQLNIYRIVQELLNNAAKHSEASHINLILVNIKEVLVIHYEDNGIGAGMDTVFSKESSMGLSGIRERVALLNGTMKIDTNPGDGFKVIIEI</sequence>
<dbReference type="Pfam" id="PF07730">
    <property type="entry name" value="HisKA_3"/>
    <property type="match status" value="1"/>
</dbReference>
<dbReference type="PROSITE" id="PS50106">
    <property type="entry name" value="PDZ"/>
    <property type="match status" value="1"/>
</dbReference>
<keyword evidence="8" id="KW-0812">Transmembrane</keyword>
<feature type="transmembrane region" description="Helical" evidence="8">
    <location>
        <begin position="298"/>
        <end position="318"/>
    </location>
</feature>
<feature type="transmembrane region" description="Helical" evidence="8">
    <location>
        <begin position="239"/>
        <end position="257"/>
    </location>
</feature>
<feature type="transmembrane region" description="Helical" evidence="8">
    <location>
        <begin position="338"/>
        <end position="357"/>
    </location>
</feature>
<dbReference type="InterPro" id="IPR003594">
    <property type="entry name" value="HATPase_dom"/>
</dbReference>
<feature type="transmembrane region" description="Helical" evidence="8">
    <location>
        <begin position="179"/>
        <end position="199"/>
    </location>
</feature>
<keyword evidence="8" id="KW-0472">Membrane</keyword>
<keyword evidence="5" id="KW-0418">Kinase</keyword>
<organism evidence="11 12">
    <name type="scientific">Metabacillus endolithicus</name>
    <dbReference type="NCBI Taxonomy" id="1535204"/>
    <lineage>
        <taxon>Bacteria</taxon>
        <taxon>Bacillati</taxon>
        <taxon>Bacillota</taxon>
        <taxon>Bacilli</taxon>
        <taxon>Bacillales</taxon>
        <taxon>Bacillaceae</taxon>
        <taxon>Metabacillus</taxon>
    </lineage>
</organism>
<dbReference type="InterPro" id="IPR005467">
    <property type="entry name" value="His_kinase_dom"/>
</dbReference>
<feature type="transmembrane region" description="Helical" evidence="8">
    <location>
        <begin position="117"/>
        <end position="138"/>
    </location>
</feature>
<evidence type="ECO:0000256" key="5">
    <source>
        <dbReference type="ARBA" id="ARBA00022777"/>
    </source>
</evidence>
<dbReference type="EC" id="2.7.13.3" evidence="2"/>
<dbReference type="SUPFAM" id="SSF55874">
    <property type="entry name" value="ATPase domain of HSP90 chaperone/DNA topoisomerase II/histidine kinase"/>
    <property type="match status" value="1"/>
</dbReference>
<dbReference type="Gene3D" id="3.30.565.10">
    <property type="entry name" value="Histidine kinase-like ATPase, C-terminal domain"/>
    <property type="match status" value="1"/>
</dbReference>
<dbReference type="Proteomes" id="UP001597318">
    <property type="component" value="Unassembled WGS sequence"/>
</dbReference>
<feature type="transmembrane region" description="Helical" evidence="8">
    <location>
        <begin position="12"/>
        <end position="34"/>
    </location>
</feature>
<dbReference type="PANTHER" id="PTHR24421:SF60">
    <property type="entry name" value="SENSOR HISTIDINE KINASE COMP"/>
    <property type="match status" value="1"/>
</dbReference>
<keyword evidence="7" id="KW-0902">Two-component regulatory system</keyword>
<evidence type="ECO:0000256" key="8">
    <source>
        <dbReference type="SAM" id="Phobius"/>
    </source>
</evidence>
<comment type="caution">
    <text evidence="11">The sequence shown here is derived from an EMBL/GenBank/DDBJ whole genome shotgun (WGS) entry which is preliminary data.</text>
</comment>
<evidence type="ECO:0000259" key="9">
    <source>
        <dbReference type="PROSITE" id="PS50106"/>
    </source>
</evidence>
<dbReference type="SMART" id="SM00228">
    <property type="entry name" value="PDZ"/>
    <property type="match status" value="1"/>
</dbReference>
<dbReference type="EMBL" id="JBHUIK010000003">
    <property type="protein sequence ID" value="MFD2214899.1"/>
    <property type="molecule type" value="Genomic_DNA"/>
</dbReference>
<dbReference type="InterPro" id="IPR036034">
    <property type="entry name" value="PDZ_sf"/>
</dbReference>
<keyword evidence="4" id="KW-0547">Nucleotide-binding</keyword>
<gene>
    <name evidence="11" type="ORF">ACFSKK_14510</name>
</gene>
<dbReference type="PROSITE" id="PS50109">
    <property type="entry name" value="HIS_KIN"/>
    <property type="match status" value="1"/>
</dbReference>
<evidence type="ECO:0000313" key="12">
    <source>
        <dbReference type="Proteomes" id="UP001597318"/>
    </source>
</evidence>
<accession>A0ABW5BZT6</accession>
<evidence type="ECO:0000313" key="11">
    <source>
        <dbReference type="EMBL" id="MFD2214899.1"/>
    </source>
</evidence>
<evidence type="ECO:0000256" key="2">
    <source>
        <dbReference type="ARBA" id="ARBA00012438"/>
    </source>
</evidence>
<dbReference type="Pfam" id="PF00595">
    <property type="entry name" value="PDZ"/>
    <property type="match status" value="1"/>
</dbReference>
<dbReference type="CDD" id="cd16917">
    <property type="entry name" value="HATPase_UhpB-NarQ-NarX-like"/>
    <property type="match status" value="1"/>
</dbReference>
<proteinExistence type="predicted"/>
<evidence type="ECO:0000256" key="1">
    <source>
        <dbReference type="ARBA" id="ARBA00000085"/>
    </source>
</evidence>
<feature type="transmembrane region" description="Helical" evidence="8">
    <location>
        <begin position="211"/>
        <end position="233"/>
    </location>
</feature>
<keyword evidence="8" id="KW-1133">Transmembrane helix</keyword>
<feature type="domain" description="Histidine kinase" evidence="10">
    <location>
        <begin position="673"/>
        <end position="759"/>
    </location>
</feature>
<evidence type="ECO:0000256" key="7">
    <source>
        <dbReference type="ARBA" id="ARBA00023012"/>
    </source>
</evidence>
<reference evidence="12" key="1">
    <citation type="journal article" date="2019" name="Int. J. Syst. Evol. Microbiol.">
        <title>The Global Catalogue of Microorganisms (GCM) 10K type strain sequencing project: providing services to taxonomists for standard genome sequencing and annotation.</title>
        <authorList>
            <consortium name="The Broad Institute Genomics Platform"/>
            <consortium name="The Broad Institute Genome Sequencing Center for Infectious Disease"/>
            <person name="Wu L."/>
            <person name="Ma J."/>
        </authorList>
    </citation>
    <scope>NUCLEOTIDE SEQUENCE [LARGE SCALE GENOMIC DNA]</scope>
    <source>
        <strain evidence="12">CGMCC 1.15474</strain>
    </source>
</reference>
<keyword evidence="3" id="KW-0808">Transferase</keyword>
<dbReference type="Gene3D" id="2.30.42.10">
    <property type="match status" value="1"/>
</dbReference>
<dbReference type="InterPro" id="IPR001478">
    <property type="entry name" value="PDZ"/>
</dbReference>
<dbReference type="Pfam" id="PF02518">
    <property type="entry name" value="HATPase_c"/>
    <property type="match status" value="1"/>
</dbReference>